<comment type="subcellular location">
    <subcellularLocation>
        <location evidence="1">Membrane</location>
    </subcellularLocation>
</comment>
<feature type="domain" description="Ig-like" evidence="5">
    <location>
        <begin position="308"/>
        <end position="410"/>
    </location>
</feature>
<dbReference type="AlphaFoldDB" id="A0A8D0KUK5"/>
<evidence type="ECO:0000256" key="1">
    <source>
        <dbReference type="ARBA" id="ARBA00004370"/>
    </source>
</evidence>
<dbReference type="Proteomes" id="UP000694551">
    <property type="component" value="Unplaced"/>
</dbReference>
<organism evidence="6 7">
    <name type="scientific">Strix occidentalis caurina</name>
    <name type="common">northern spotted owl</name>
    <dbReference type="NCBI Taxonomy" id="311401"/>
    <lineage>
        <taxon>Eukaryota</taxon>
        <taxon>Metazoa</taxon>
        <taxon>Chordata</taxon>
        <taxon>Craniata</taxon>
        <taxon>Vertebrata</taxon>
        <taxon>Euteleostomi</taxon>
        <taxon>Archelosauria</taxon>
        <taxon>Archosauria</taxon>
        <taxon>Dinosauria</taxon>
        <taxon>Saurischia</taxon>
        <taxon>Theropoda</taxon>
        <taxon>Coelurosauria</taxon>
        <taxon>Aves</taxon>
        <taxon>Neognathae</taxon>
        <taxon>Neoaves</taxon>
        <taxon>Telluraves</taxon>
        <taxon>Strigiformes</taxon>
        <taxon>Strigidae</taxon>
        <taxon>Strix</taxon>
    </lineage>
</organism>
<evidence type="ECO:0000259" key="5">
    <source>
        <dbReference type="PROSITE" id="PS50835"/>
    </source>
</evidence>
<evidence type="ECO:0000313" key="7">
    <source>
        <dbReference type="Proteomes" id="UP000694551"/>
    </source>
</evidence>
<reference evidence="6" key="1">
    <citation type="submission" date="2025-08" db="UniProtKB">
        <authorList>
            <consortium name="Ensembl"/>
        </authorList>
    </citation>
    <scope>IDENTIFICATION</scope>
</reference>
<dbReference type="PANTHER" id="PTHR11860">
    <property type="entry name" value="POLYMERIC-IMMUNOGLOBULIN RECEPTOR"/>
    <property type="match status" value="1"/>
</dbReference>
<dbReference type="Pfam" id="PF07686">
    <property type="entry name" value="V-set"/>
    <property type="match status" value="4"/>
</dbReference>
<dbReference type="CDD" id="cd05716">
    <property type="entry name" value="IgV_pIgR_like"/>
    <property type="match status" value="4"/>
</dbReference>
<dbReference type="GO" id="GO:0005886">
    <property type="term" value="C:plasma membrane"/>
    <property type="evidence" value="ECO:0007669"/>
    <property type="project" value="UniProtKB-SubCell"/>
</dbReference>
<keyword evidence="7" id="KW-1185">Reference proteome</keyword>
<dbReference type="SMART" id="SM00409">
    <property type="entry name" value="IG"/>
    <property type="match status" value="4"/>
</dbReference>
<accession>A0A8D0KUK5</accession>
<evidence type="ECO:0000256" key="3">
    <source>
        <dbReference type="ARBA" id="ARBA00023136"/>
    </source>
</evidence>
<sequence length="705" mass="76788">MVPVSSTLYGSRFLTGEVGGSVTHQCFYSITPANKHDRKYWCKIAGNRVCYTIISTTGYTSKDYVGRVSLEDTPQNGTFTVMMTELKKSDAGTYRCGIGITNGDLYVTLNLTVLAGRMLAGERGGSALPAALLAGTVWGQMLEHPHTAGPNQLFINVKGNSLLPGWGLHAGQCLPFSLPTEAGPHVPEGAELFYVKLHSTLTMSCSFGPDYASVRKFLCKMEKDGCQNIIDSYGNIAKDYTGRVLMSSEETPGSFSIVITQMGWKDSGLYLCGVGFYGEDGETKELDVHLFFDLIFILWGERHMGNIPQAKPIITGVKGSSATFECHYNPLQRSSGRYWCKWRQNGCARIIDTSGYVSYAYEGRVAIFDSPENMTMTVILNQLSDKDNGYYWCMTDEQKEQQSSTELKIIDGTSLQKEVEAQVGSRVDLTCYYPCKYYSYQKYWCKWNNTGCSVLPASDQRQPGPGVTCDRDNKTVILSFDPVEKTNEGWYWCGVKRNGVYGETMAVQLSVTGGELQGRGGQGFSCSPGLQIIRPSAERESSLPIEPPSHAKEPPSRAEGGFIAQGRAYSDAGVGSAAASERLVPSKLSSMRVFISFLFTDLVSVGSYRTNISMSDFESVKGYSASNNACVKESQETEIGGEEFTTTTATPESAAETKKAKRSSKEDADLAYSTFLLTSSSIAQAGTEGASAAPDTSSPSWGGQI</sequence>
<dbReference type="InterPro" id="IPR003599">
    <property type="entry name" value="Ig_sub"/>
</dbReference>
<dbReference type="InterPro" id="IPR036179">
    <property type="entry name" value="Ig-like_dom_sf"/>
</dbReference>
<evidence type="ECO:0000256" key="4">
    <source>
        <dbReference type="SAM" id="MobiDB-lite"/>
    </source>
</evidence>
<evidence type="ECO:0000256" key="2">
    <source>
        <dbReference type="ARBA" id="ARBA00022692"/>
    </source>
</evidence>
<proteinExistence type="predicted"/>
<dbReference type="SUPFAM" id="SSF48726">
    <property type="entry name" value="Immunoglobulin"/>
    <property type="match status" value="4"/>
</dbReference>
<dbReference type="PROSITE" id="PS50835">
    <property type="entry name" value="IG_LIKE"/>
    <property type="match status" value="1"/>
</dbReference>
<feature type="compositionally biased region" description="Polar residues" evidence="4">
    <location>
        <begin position="694"/>
        <end position="705"/>
    </location>
</feature>
<reference evidence="6" key="2">
    <citation type="submission" date="2025-09" db="UniProtKB">
        <authorList>
            <consortium name="Ensembl"/>
        </authorList>
    </citation>
    <scope>IDENTIFICATION</scope>
</reference>
<protein>
    <recommendedName>
        <fullName evidence="5">Ig-like domain-containing protein</fullName>
    </recommendedName>
</protein>
<dbReference type="Gene3D" id="2.60.40.10">
    <property type="entry name" value="Immunoglobulins"/>
    <property type="match status" value="4"/>
</dbReference>
<name>A0A8D0KUK5_STROC</name>
<dbReference type="GO" id="GO:0004888">
    <property type="term" value="F:transmembrane signaling receptor activity"/>
    <property type="evidence" value="ECO:0007669"/>
    <property type="project" value="TreeGrafter"/>
</dbReference>
<evidence type="ECO:0000313" key="6">
    <source>
        <dbReference type="Ensembl" id="ENSSOCP00000010777.1"/>
    </source>
</evidence>
<dbReference type="InterPro" id="IPR050671">
    <property type="entry name" value="CD300_family_receptors"/>
</dbReference>
<dbReference type="InterPro" id="IPR007110">
    <property type="entry name" value="Ig-like_dom"/>
</dbReference>
<feature type="compositionally biased region" description="Low complexity" evidence="4">
    <location>
        <begin position="642"/>
        <end position="654"/>
    </location>
</feature>
<keyword evidence="2" id="KW-0812">Transmembrane</keyword>
<dbReference type="PANTHER" id="PTHR11860:SF49">
    <property type="entry name" value="HIGH AFFINITY IMMUNOGLOBULIN ALPHA AND IMMUNOGLOBULIN MU FC RECEPTOR"/>
    <property type="match status" value="1"/>
</dbReference>
<dbReference type="InterPro" id="IPR013783">
    <property type="entry name" value="Ig-like_fold"/>
</dbReference>
<keyword evidence="3" id="KW-0472">Membrane</keyword>
<dbReference type="InterPro" id="IPR013106">
    <property type="entry name" value="Ig_V-set"/>
</dbReference>
<feature type="compositionally biased region" description="Basic and acidic residues" evidence="4">
    <location>
        <begin position="655"/>
        <end position="667"/>
    </location>
</feature>
<dbReference type="GO" id="GO:0005576">
    <property type="term" value="C:extracellular region"/>
    <property type="evidence" value="ECO:0007669"/>
    <property type="project" value="UniProtKB-SubCell"/>
</dbReference>
<feature type="region of interest" description="Disordered" evidence="4">
    <location>
        <begin position="641"/>
        <end position="667"/>
    </location>
</feature>
<dbReference type="Ensembl" id="ENSSOCT00000011064.1">
    <property type="protein sequence ID" value="ENSSOCP00000010777.1"/>
    <property type="gene ID" value="ENSSOCG00000008158.1"/>
</dbReference>
<feature type="region of interest" description="Disordered" evidence="4">
    <location>
        <begin position="686"/>
        <end position="705"/>
    </location>
</feature>
<feature type="region of interest" description="Disordered" evidence="4">
    <location>
        <begin position="537"/>
        <end position="558"/>
    </location>
</feature>